<accession>A0ABV2NLQ7</accession>
<gene>
    <name evidence="1" type="ORF">ABIC20_004755</name>
</gene>
<comment type="caution">
    <text evidence="1">The sequence shown here is derived from an EMBL/GenBank/DDBJ whole genome shotgun (WGS) entry which is preliminary data.</text>
</comment>
<reference evidence="1 2" key="1">
    <citation type="submission" date="2024-06" db="EMBL/GenBank/DDBJ databases">
        <title>Genomics of switchgrass bacterial isolates.</title>
        <authorList>
            <person name="Shade A."/>
        </authorList>
    </citation>
    <scope>NUCLEOTIDE SEQUENCE [LARGE SCALE GENOMIC DNA]</scope>
    <source>
        <strain evidence="1 2">PvP084</strain>
    </source>
</reference>
<sequence length="174" mass="18268">MSDAARLLAEIHAARALVRDGLRDAEASARPDHARLWAHATRAPHGPVDLATVRAIRSDPTTGRRYRTMLGAVALAHAPLAAAASDGAIVRRRVGAYALEILEAADGAPPLLVLRGEAGQMPRVIEAWLDDETARLDLGAATEGAVVLALDPAVPDAALLGRMLRDPACAVFLL</sequence>
<dbReference type="EMBL" id="JBEPNW010000002">
    <property type="protein sequence ID" value="MET3867446.1"/>
    <property type="molecule type" value="Genomic_DNA"/>
</dbReference>
<organism evidence="1 2">
    <name type="scientific">Methylobacterium radiotolerans</name>
    <dbReference type="NCBI Taxonomy" id="31998"/>
    <lineage>
        <taxon>Bacteria</taxon>
        <taxon>Pseudomonadati</taxon>
        <taxon>Pseudomonadota</taxon>
        <taxon>Alphaproteobacteria</taxon>
        <taxon>Hyphomicrobiales</taxon>
        <taxon>Methylobacteriaceae</taxon>
        <taxon>Methylobacterium</taxon>
    </lineage>
</organism>
<evidence type="ECO:0000313" key="1">
    <source>
        <dbReference type="EMBL" id="MET3867446.1"/>
    </source>
</evidence>
<dbReference type="RefSeq" id="WP_070999819.1">
    <property type="nucleotide sequence ID" value="NZ_JAPTHG010000015.1"/>
</dbReference>
<keyword evidence="2" id="KW-1185">Reference proteome</keyword>
<name>A0ABV2NLQ7_9HYPH</name>
<proteinExistence type="predicted"/>
<evidence type="ECO:0000313" key="2">
    <source>
        <dbReference type="Proteomes" id="UP001549119"/>
    </source>
</evidence>
<protein>
    <submittedName>
        <fullName evidence="1">Uncharacterized protein</fullName>
    </submittedName>
</protein>
<dbReference type="Proteomes" id="UP001549119">
    <property type="component" value="Unassembled WGS sequence"/>
</dbReference>